<feature type="transmembrane region" description="Helical" evidence="1">
    <location>
        <begin position="168"/>
        <end position="187"/>
    </location>
</feature>
<protein>
    <submittedName>
        <fullName evidence="2">Uncharacterized protein</fullName>
    </submittedName>
</protein>
<keyword evidence="1" id="KW-1133">Transmembrane helix</keyword>
<dbReference type="AlphaFoldDB" id="A0AAN8X700"/>
<feature type="transmembrane region" description="Helical" evidence="1">
    <location>
        <begin position="193"/>
        <end position="214"/>
    </location>
</feature>
<proteinExistence type="predicted"/>
<feature type="transmembrane region" description="Helical" evidence="1">
    <location>
        <begin position="339"/>
        <end position="364"/>
    </location>
</feature>
<organism evidence="2 3">
    <name type="scientific">Halocaridina rubra</name>
    <name type="common">Hawaiian red shrimp</name>
    <dbReference type="NCBI Taxonomy" id="373956"/>
    <lineage>
        <taxon>Eukaryota</taxon>
        <taxon>Metazoa</taxon>
        <taxon>Ecdysozoa</taxon>
        <taxon>Arthropoda</taxon>
        <taxon>Crustacea</taxon>
        <taxon>Multicrustacea</taxon>
        <taxon>Malacostraca</taxon>
        <taxon>Eumalacostraca</taxon>
        <taxon>Eucarida</taxon>
        <taxon>Decapoda</taxon>
        <taxon>Pleocyemata</taxon>
        <taxon>Caridea</taxon>
        <taxon>Atyoidea</taxon>
        <taxon>Atyidae</taxon>
        <taxon>Halocaridina</taxon>
    </lineage>
</organism>
<dbReference type="Gene3D" id="1.20.1250.20">
    <property type="entry name" value="MFS general substrate transporter like domains"/>
    <property type="match status" value="1"/>
</dbReference>
<dbReference type="PANTHER" id="PTHR11360">
    <property type="entry name" value="MONOCARBOXYLATE TRANSPORTER"/>
    <property type="match status" value="1"/>
</dbReference>
<accession>A0AAN8X700</accession>
<dbReference type="Proteomes" id="UP001381693">
    <property type="component" value="Unassembled WGS sequence"/>
</dbReference>
<evidence type="ECO:0000256" key="1">
    <source>
        <dbReference type="SAM" id="Phobius"/>
    </source>
</evidence>
<feature type="transmembrane region" description="Helical" evidence="1">
    <location>
        <begin position="226"/>
        <end position="248"/>
    </location>
</feature>
<keyword evidence="1" id="KW-0812">Transmembrane</keyword>
<keyword evidence="3" id="KW-1185">Reference proteome</keyword>
<dbReference type="InterPro" id="IPR050327">
    <property type="entry name" value="Proton-linked_MCT"/>
</dbReference>
<feature type="transmembrane region" description="Helical" evidence="1">
    <location>
        <begin position="400"/>
        <end position="419"/>
    </location>
</feature>
<feature type="transmembrane region" description="Helical" evidence="1">
    <location>
        <begin position="97"/>
        <end position="116"/>
    </location>
</feature>
<dbReference type="SUPFAM" id="SSF103473">
    <property type="entry name" value="MFS general substrate transporter"/>
    <property type="match status" value="1"/>
</dbReference>
<dbReference type="InterPro" id="IPR036259">
    <property type="entry name" value="MFS_trans_sf"/>
</dbReference>
<keyword evidence="1" id="KW-0472">Membrane</keyword>
<comment type="caution">
    <text evidence="2">The sequence shown here is derived from an EMBL/GenBank/DDBJ whole genome shotgun (WGS) entry which is preliminary data.</text>
</comment>
<dbReference type="GO" id="GO:0008028">
    <property type="term" value="F:monocarboxylic acid transmembrane transporter activity"/>
    <property type="evidence" value="ECO:0007669"/>
    <property type="project" value="TreeGrafter"/>
</dbReference>
<dbReference type="EMBL" id="JAXCGZ010007596">
    <property type="protein sequence ID" value="KAK7079036.1"/>
    <property type="molecule type" value="Genomic_DNA"/>
</dbReference>
<sequence>MQAICSTNHIENGVQMYTSPTQAMDSQKEREFSSPNCTDSQHSTLQTVRRIFAKAPSVFSITNGTCLKSHKKEELHQKCEPERTDCKSDEAIVPDGGWGWVVIFGASLIAIIVDTIGQSFGFLFWEFFLHLDTSAIITTSIFNLFEFIYCLTTLFLNPLLKTFGYRKPALIGAILFAVGTISSAFQTSPYGLFVTYSVCAGVGSGILAGTYYLIAPQYFKRWKGLANGIIMASDCGGSLFGAHVINFLQDEYGYNGATLILGGIALNCCIGASLFHPVEWHIKVPKVLKENGARNASAHREKVEFPHKSAPATGEQLYTLLQIIKSAFSSLLILESKKAVIIALTTTLSFNSYMNFIALAPFFMQEAGYSLKDTATCLTVASVCNITSRLSVAACSDSRYFSYRLTLMTCNFLITVCMIRK</sequence>
<feature type="transmembrane region" description="Helical" evidence="1">
    <location>
        <begin position="136"/>
        <end position="156"/>
    </location>
</feature>
<dbReference type="InterPro" id="IPR011701">
    <property type="entry name" value="MFS"/>
</dbReference>
<dbReference type="PANTHER" id="PTHR11360:SF306">
    <property type="entry name" value="RE01051P"/>
    <property type="match status" value="1"/>
</dbReference>
<gene>
    <name evidence="2" type="ORF">SK128_005857</name>
</gene>
<dbReference type="Pfam" id="PF07690">
    <property type="entry name" value="MFS_1"/>
    <property type="match status" value="1"/>
</dbReference>
<evidence type="ECO:0000313" key="3">
    <source>
        <dbReference type="Proteomes" id="UP001381693"/>
    </source>
</evidence>
<evidence type="ECO:0000313" key="2">
    <source>
        <dbReference type="EMBL" id="KAK7079036.1"/>
    </source>
</evidence>
<feature type="transmembrane region" description="Helical" evidence="1">
    <location>
        <begin position="254"/>
        <end position="275"/>
    </location>
</feature>
<name>A0AAN8X700_HALRR</name>
<reference evidence="2 3" key="1">
    <citation type="submission" date="2023-11" db="EMBL/GenBank/DDBJ databases">
        <title>Halocaridina rubra genome assembly.</title>
        <authorList>
            <person name="Smith C."/>
        </authorList>
    </citation>
    <scope>NUCLEOTIDE SEQUENCE [LARGE SCALE GENOMIC DNA]</scope>
    <source>
        <strain evidence="2">EP-1</strain>
        <tissue evidence="2">Whole</tissue>
    </source>
</reference>